<protein>
    <recommendedName>
        <fullName evidence="3">Carboxylic ester hydrolase</fullName>
        <ecNumber evidence="3">3.1.1.-</ecNumber>
    </recommendedName>
</protein>
<feature type="chain" id="PRO_5044965296" description="Carboxylic ester hydrolase" evidence="3">
    <location>
        <begin position="22"/>
        <end position="534"/>
    </location>
</feature>
<keyword evidence="2 3" id="KW-0378">Hydrolase</keyword>
<dbReference type="PROSITE" id="PS00122">
    <property type="entry name" value="CARBOXYLESTERASE_B_1"/>
    <property type="match status" value="1"/>
</dbReference>
<dbReference type="Gene3D" id="3.40.50.1820">
    <property type="entry name" value="alpha/beta hydrolase"/>
    <property type="match status" value="1"/>
</dbReference>
<comment type="caution">
    <text evidence="5">The sequence shown here is derived from an EMBL/GenBank/DDBJ whole genome shotgun (WGS) entry which is preliminary data.</text>
</comment>
<dbReference type="InterPro" id="IPR029058">
    <property type="entry name" value="AB_hydrolase_fold"/>
</dbReference>
<dbReference type="InterPro" id="IPR019826">
    <property type="entry name" value="Carboxylesterase_B_AS"/>
</dbReference>
<dbReference type="SUPFAM" id="SSF53474">
    <property type="entry name" value="alpha/beta-Hydrolases"/>
    <property type="match status" value="1"/>
</dbReference>
<dbReference type="EC" id="3.1.1.-" evidence="3"/>
<feature type="domain" description="Carboxylesterase type B" evidence="4">
    <location>
        <begin position="27"/>
        <end position="517"/>
    </location>
</feature>
<feature type="signal peptide" evidence="3">
    <location>
        <begin position="1"/>
        <end position="21"/>
    </location>
</feature>
<evidence type="ECO:0000313" key="6">
    <source>
        <dbReference type="Proteomes" id="UP001597283"/>
    </source>
</evidence>
<keyword evidence="3" id="KW-0732">Signal</keyword>
<dbReference type="RefSeq" id="WP_380937950.1">
    <property type="nucleotide sequence ID" value="NZ_JBHUFC010000001.1"/>
</dbReference>
<name>A0ABW4N7S6_9SPHN</name>
<dbReference type="Pfam" id="PF00135">
    <property type="entry name" value="COesterase"/>
    <property type="match status" value="1"/>
</dbReference>
<sequence>MRAITIVLATLGLAYAAAASAAPDPGSPTVTTAAGRIEGIGAPGGVSAFLGIPYAAPPVRELRWRDPQPAVRWTGTYHADRLPPQCIQPLRAGETNQYPGADVTSEDCLYLNVWTKPGLRKAPVVVFIHGGGFFIGSSRMPLYAGEQVAQRGAVFVNLNYRLGVLGFLAHPALSAESPHKTSGNYAFLDQIAALKWVKANIARFGGDPDNVTIAGQSAGSMSVLALQASPLTRGLFQRAVGMSGALLGSGGPGAMRPLADGEREGARFLDLMKAKSLAALRLMPADRLVVPRVPGSPSVGPIQDGYVLPTPVEQAFADRRQNDVPLLLGFARDESLGGMGPVKDLADYRARVAERFGTRAEQFLTLYPAATDAEAREQARLADRDATMVGAMKSWATLQTRYGTAPVYSYMFARPHSYVPGVTFPDLDPATAGAYHTSEVPYWLGTLDSFNLYRKTRAWTPADRAFSATMTDALIAFARSGTPGTAWPRFDPAAPKLVELGQTMRTGDWPDERRLAFFRDTPAPTRPAGGALRD</sequence>
<dbReference type="EMBL" id="JBHUFC010000001">
    <property type="protein sequence ID" value="MFD1786197.1"/>
    <property type="molecule type" value="Genomic_DNA"/>
</dbReference>
<gene>
    <name evidence="5" type="ORF">ACFSC3_01295</name>
</gene>
<dbReference type="Proteomes" id="UP001597283">
    <property type="component" value="Unassembled WGS sequence"/>
</dbReference>
<dbReference type="InterPro" id="IPR002018">
    <property type="entry name" value="CarbesteraseB"/>
</dbReference>
<evidence type="ECO:0000259" key="4">
    <source>
        <dbReference type="Pfam" id="PF00135"/>
    </source>
</evidence>
<proteinExistence type="inferred from homology"/>
<evidence type="ECO:0000313" key="5">
    <source>
        <dbReference type="EMBL" id="MFD1786197.1"/>
    </source>
</evidence>
<evidence type="ECO:0000256" key="2">
    <source>
        <dbReference type="ARBA" id="ARBA00022801"/>
    </source>
</evidence>
<accession>A0ABW4N7S6</accession>
<reference evidence="6" key="1">
    <citation type="journal article" date="2019" name="Int. J. Syst. Evol. Microbiol.">
        <title>The Global Catalogue of Microorganisms (GCM) 10K type strain sequencing project: providing services to taxonomists for standard genome sequencing and annotation.</title>
        <authorList>
            <consortium name="The Broad Institute Genomics Platform"/>
            <consortium name="The Broad Institute Genome Sequencing Center for Infectious Disease"/>
            <person name="Wu L."/>
            <person name="Ma J."/>
        </authorList>
    </citation>
    <scope>NUCLEOTIDE SEQUENCE [LARGE SCALE GENOMIC DNA]</scope>
    <source>
        <strain evidence="6">Q85</strain>
    </source>
</reference>
<dbReference type="PANTHER" id="PTHR11559">
    <property type="entry name" value="CARBOXYLESTERASE"/>
    <property type="match status" value="1"/>
</dbReference>
<organism evidence="5 6">
    <name type="scientific">Sphingomonas floccifaciens</name>
    <dbReference type="NCBI Taxonomy" id="1844115"/>
    <lineage>
        <taxon>Bacteria</taxon>
        <taxon>Pseudomonadati</taxon>
        <taxon>Pseudomonadota</taxon>
        <taxon>Alphaproteobacteria</taxon>
        <taxon>Sphingomonadales</taxon>
        <taxon>Sphingomonadaceae</taxon>
        <taxon>Sphingomonas</taxon>
    </lineage>
</organism>
<comment type="similarity">
    <text evidence="1 3">Belongs to the type-B carboxylesterase/lipase family.</text>
</comment>
<keyword evidence="6" id="KW-1185">Reference proteome</keyword>
<evidence type="ECO:0000256" key="1">
    <source>
        <dbReference type="ARBA" id="ARBA00005964"/>
    </source>
</evidence>
<evidence type="ECO:0000256" key="3">
    <source>
        <dbReference type="RuleBase" id="RU361235"/>
    </source>
</evidence>
<dbReference type="InterPro" id="IPR050309">
    <property type="entry name" value="Type-B_Carboxylest/Lipase"/>
</dbReference>